<sequence length="162" mass="18372">MEQTPQRRRPPRQKLKMPFFGDLMGGSGNSSAGQEKNPLNGKITPLIFLVVLVVYGIDYLTSSGKNRPVTGAGDIKQMAWNGKITKKWANVIDSARIHYLLEITEVVNDSTKEKKVIDLFEEKGDFWDKVSPKNTLIKKEGSLDVTIQRYFKKDTVIKLQYP</sequence>
<dbReference type="RefSeq" id="WP_283343750.1">
    <property type="nucleotide sequence ID" value="NZ_JASHIF010000004.1"/>
</dbReference>
<proteinExistence type="predicted"/>
<reference evidence="2 3" key="1">
    <citation type="submission" date="2023-05" db="EMBL/GenBank/DDBJ databases">
        <title>Novel species of genus Flectobacillus isolated from stream in China.</title>
        <authorList>
            <person name="Lu H."/>
        </authorList>
    </citation>
    <scope>NUCLEOTIDE SEQUENCE [LARGE SCALE GENOMIC DNA]</scope>
    <source>
        <strain evidence="2 3">KCTC 42575</strain>
    </source>
</reference>
<dbReference type="EMBL" id="JASHIF010000004">
    <property type="protein sequence ID" value="MDI9858570.1"/>
    <property type="molecule type" value="Genomic_DNA"/>
</dbReference>
<evidence type="ECO:0000313" key="2">
    <source>
        <dbReference type="EMBL" id="MDI9858570.1"/>
    </source>
</evidence>
<accession>A0ABT6Y4T7</accession>
<evidence type="ECO:0000256" key="1">
    <source>
        <dbReference type="SAM" id="MobiDB-lite"/>
    </source>
</evidence>
<protein>
    <submittedName>
        <fullName evidence="2">Uncharacterized protein</fullName>
    </submittedName>
</protein>
<comment type="caution">
    <text evidence="2">The sequence shown here is derived from an EMBL/GenBank/DDBJ whole genome shotgun (WGS) entry which is preliminary data.</text>
</comment>
<evidence type="ECO:0000313" key="3">
    <source>
        <dbReference type="Proteomes" id="UP001236507"/>
    </source>
</evidence>
<dbReference type="Proteomes" id="UP001236507">
    <property type="component" value="Unassembled WGS sequence"/>
</dbReference>
<feature type="compositionally biased region" description="Basic residues" evidence="1">
    <location>
        <begin position="1"/>
        <end position="15"/>
    </location>
</feature>
<keyword evidence="3" id="KW-1185">Reference proteome</keyword>
<feature type="region of interest" description="Disordered" evidence="1">
    <location>
        <begin position="1"/>
        <end position="20"/>
    </location>
</feature>
<name>A0ABT6Y4T7_9BACT</name>
<gene>
    <name evidence="2" type="ORF">QM524_05075</name>
</gene>
<organism evidence="2 3">
    <name type="scientific">Flectobacillus roseus</name>
    <dbReference type="NCBI Taxonomy" id="502259"/>
    <lineage>
        <taxon>Bacteria</taxon>
        <taxon>Pseudomonadati</taxon>
        <taxon>Bacteroidota</taxon>
        <taxon>Cytophagia</taxon>
        <taxon>Cytophagales</taxon>
        <taxon>Flectobacillaceae</taxon>
        <taxon>Flectobacillus</taxon>
    </lineage>
</organism>